<dbReference type="OrthoDB" id="9815585at2"/>
<evidence type="ECO:0000256" key="5">
    <source>
        <dbReference type="ARBA" id="ARBA00023172"/>
    </source>
</evidence>
<protein>
    <recommendedName>
        <fullName evidence="6">Mutator family transposase</fullName>
    </recommendedName>
</protein>
<dbReference type="InterPro" id="IPR001207">
    <property type="entry name" value="Transposase_mutator"/>
</dbReference>
<dbReference type="PANTHER" id="PTHR33217:SF8">
    <property type="entry name" value="MUTATOR FAMILY TRANSPOSASE"/>
    <property type="match status" value="1"/>
</dbReference>
<keyword evidence="4 6" id="KW-0238">DNA-binding</keyword>
<dbReference type="Pfam" id="PF00872">
    <property type="entry name" value="Transposase_mut"/>
    <property type="match status" value="1"/>
</dbReference>
<keyword evidence="6" id="KW-0814">Transposable element</keyword>
<evidence type="ECO:0000313" key="7">
    <source>
        <dbReference type="EMBL" id="PRM86978.1"/>
    </source>
</evidence>
<dbReference type="GO" id="GO:0006313">
    <property type="term" value="P:DNA transposition"/>
    <property type="evidence" value="ECO:0007669"/>
    <property type="project" value="UniProtKB-UniRule"/>
</dbReference>
<evidence type="ECO:0000256" key="2">
    <source>
        <dbReference type="ARBA" id="ARBA00010961"/>
    </source>
</evidence>
<sequence length="401" mass="45970">MKIEIDVADFAAQLKAGKGIGGKDGALAPLIKQLTEMALQAELETHLSQDLERNRKNGFSSKTMKSANGTFELETPRDRNGSFEPELVKKNQTHMSDELESKMLSLFALGNSYSQIADHIEDMYGVHFSKPAITAITDKLIPKLEEWRKRPLELIYPFIYLDAIHYKVRDEGHYVSKAFYTVLGVNLEGKKEILGLYLNESEGAKFWLQVLTDLQNRGVKDILIASVDGLKGFPEAINAVFPDTEVQLCIVHQIRNSLKYVASKDQKQFASELKAVYQAFTKEEAETELDKLEQKWAKKYPIIFESWRNKWDNLSNYFKYAEPIRKVIYTTNIIESVHRQFRTLTKTKGAFPNDNSLLKLLFAGIQNAEKKWTVTIRNWSLTISQLNIHFKERLKNALNLV</sequence>
<reference evidence="7 8" key="1">
    <citation type="submission" date="2017-09" db="EMBL/GenBank/DDBJ databases">
        <title>Reassesment of A. cryaerophilus.</title>
        <authorList>
            <person name="Perez-Cataluna A."/>
            <person name="Collado L."/>
            <person name="Salgado O."/>
            <person name="Lefinanco V."/>
            <person name="Figueras M.J."/>
        </authorList>
    </citation>
    <scope>NUCLEOTIDE SEQUENCE [LARGE SCALE GENOMIC DNA]</scope>
    <source>
        <strain evidence="7 8">LMG 9871</strain>
    </source>
</reference>
<evidence type="ECO:0000256" key="4">
    <source>
        <dbReference type="ARBA" id="ARBA00023125"/>
    </source>
</evidence>
<dbReference type="GO" id="GO:0004803">
    <property type="term" value="F:transposase activity"/>
    <property type="evidence" value="ECO:0007669"/>
    <property type="project" value="UniProtKB-UniRule"/>
</dbReference>
<keyword evidence="5 6" id="KW-0233">DNA recombination</keyword>
<comment type="caution">
    <text evidence="7">The sequence shown here is derived from an EMBL/GenBank/DDBJ whole genome shotgun (WGS) entry which is preliminary data.</text>
</comment>
<dbReference type="AlphaFoldDB" id="A0A2S9SK59"/>
<evidence type="ECO:0000313" key="8">
    <source>
        <dbReference type="Proteomes" id="UP000238649"/>
    </source>
</evidence>
<name>A0A2S9SK59_9BACT</name>
<evidence type="ECO:0000256" key="1">
    <source>
        <dbReference type="ARBA" id="ARBA00002190"/>
    </source>
</evidence>
<dbReference type="RefSeq" id="WP_105912626.1">
    <property type="nucleotide sequence ID" value="NZ_NXGH01000061.1"/>
</dbReference>
<comment type="similarity">
    <text evidence="2 6">Belongs to the transposase mutator family.</text>
</comment>
<evidence type="ECO:0000256" key="6">
    <source>
        <dbReference type="RuleBase" id="RU365089"/>
    </source>
</evidence>
<dbReference type="NCBIfam" id="NF033543">
    <property type="entry name" value="transpos_IS256"/>
    <property type="match status" value="1"/>
</dbReference>
<gene>
    <name evidence="7" type="ORF">CJ671_10445</name>
</gene>
<accession>A0A2S9SK59</accession>
<organism evidence="7 8">
    <name type="scientific">Aliarcobacter cryaerophilus</name>
    <dbReference type="NCBI Taxonomy" id="28198"/>
    <lineage>
        <taxon>Bacteria</taxon>
        <taxon>Pseudomonadati</taxon>
        <taxon>Campylobacterota</taxon>
        <taxon>Epsilonproteobacteria</taxon>
        <taxon>Campylobacterales</taxon>
        <taxon>Arcobacteraceae</taxon>
        <taxon>Aliarcobacter</taxon>
    </lineage>
</organism>
<dbReference type="PROSITE" id="PS01007">
    <property type="entry name" value="TRANSPOSASE_MUTATOR"/>
    <property type="match status" value="1"/>
</dbReference>
<keyword evidence="3 6" id="KW-0815">Transposition</keyword>
<dbReference type="Proteomes" id="UP000238649">
    <property type="component" value="Unassembled WGS sequence"/>
</dbReference>
<evidence type="ECO:0000256" key="3">
    <source>
        <dbReference type="ARBA" id="ARBA00022578"/>
    </source>
</evidence>
<dbReference type="GO" id="GO:0003677">
    <property type="term" value="F:DNA binding"/>
    <property type="evidence" value="ECO:0007669"/>
    <property type="project" value="UniProtKB-UniRule"/>
</dbReference>
<comment type="function">
    <text evidence="1 6">Required for the transposition of the insertion element.</text>
</comment>
<proteinExistence type="inferred from homology"/>
<dbReference type="PANTHER" id="PTHR33217">
    <property type="entry name" value="TRANSPOSASE FOR INSERTION SEQUENCE ELEMENT IS1081"/>
    <property type="match status" value="1"/>
</dbReference>
<dbReference type="EMBL" id="NXGH01000061">
    <property type="protein sequence ID" value="PRM86978.1"/>
    <property type="molecule type" value="Genomic_DNA"/>
</dbReference>